<accession>X1U9I9</accession>
<dbReference type="Gene3D" id="1.25.40.10">
    <property type="entry name" value="Tetratricopeptide repeat domain"/>
    <property type="match status" value="1"/>
</dbReference>
<dbReference type="PROSITE" id="PS50293">
    <property type="entry name" value="TPR_REGION"/>
    <property type="match status" value="1"/>
</dbReference>
<feature type="non-terminal residue" evidence="1">
    <location>
        <position position="1"/>
    </location>
</feature>
<protein>
    <submittedName>
        <fullName evidence="1">Uncharacterized protein</fullName>
    </submittedName>
</protein>
<dbReference type="InterPro" id="IPR011990">
    <property type="entry name" value="TPR-like_helical_dom_sf"/>
</dbReference>
<dbReference type="Pfam" id="PF00515">
    <property type="entry name" value="TPR_1"/>
    <property type="match status" value="1"/>
</dbReference>
<gene>
    <name evidence="1" type="ORF">S12H4_37096</name>
</gene>
<evidence type="ECO:0000313" key="1">
    <source>
        <dbReference type="EMBL" id="GAI96510.1"/>
    </source>
</evidence>
<name>X1U9I9_9ZZZZ</name>
<dbReference type="SMART" id="SM00028">
    <property type="entry name" value="TPR"/>
    <property type="match status" value="1"/>
</dbReference>
<dbReference type="InterPro" id="IPR019734">
    <property type="entry name" value="TPR_rpt"/>
</dbReference>
<reference evidence="1" key="1">
    <citation type="journal article" date="2014" name="Front. Microbiol.">
        <title>High frequency of phylogenetically diverse reductive dehalogenase-homologous genes in deep subseafloor sedimentary metagenomes.</title>
        <authorList>
            <person name="Kawai M."/>
            <person name="Futagami T."/>
            <person name="Toyoda A."/>
            <person name="Takaki Y."/>
            <person name="Nishi S."/>
            <person name="Hori S."/>
            <person name="Arai W."/>
            <person name="Tsubouchi T."/>
            <person name="Morono Y."/>
            <person name="Uchiyama I."/>
            <person name="Ito T."/>
            <person name="Fujiyama A."/>
            <person name="Inagaki F."/>
            <person name="Takami H."/>
        </authorList>
    </citation>
    <scope>NUCLEOTIDE SEQUENCE</scope>
    <source>
        <strain evidence="1">Expedition CK06-06</strain>
    </source>
</reference>
<dbReference type="AlphaFoldDB" id="X1U9I9"/>
<dbReference type="SUPFAM" id="SSF48452">
    <property type="entry name" value="TPR-like"/>
    <property type="match status" value="1"/>
</dbReference>
<sequence>LKIDREIGRREGEANQLGNIGNVYRESGELDKALDYYQQALEIFEEIGAAVGIRIAKGNISNLKKVISAQDKKS</sequence>
<comment type="caution">
    <text evidence="1">The sequence shown here is derived from an EMBL/GenBank/DDBJ whole genome shotgun (WGS) entry which is preliminary data.</text>
</comment>
<dbReference type="PROSITE" id="PS50005">
    <property type="entry name" value="TPR"/>
    <property type="match status" value="1"/>
</dbReference>
<proteinExistence type="predicted"/>
<organism evidence="1">
    <name type="scientific">marine sediment metagenome</name>
    <dbReference type="NCBI Taxonomy" id="412755"/>
    <lineage>
        <taxon>unclassified sequences</taxon>
        <taxon>metagenomes</taxon>
        <taxon>ecological metagenomes</taxon>
    </lineage>
</organism>
<dbReference type="EMBL" id="BARW01022182">
    <property type="protein sequence ID" value="GAI96510.1"/>
    <property type="molecule type" value="Genomic_DNA"/>
</dbReference>